<evidence type="ECO:0000313" key="2">
    <source>
        <dbReference type="EMBL" id="RZO27603.1"/>
    </source>
</evidence>
<dbReference type="AlphaFoldDB" id="A0A520N2A9"/>
<proteinExistence type="predicted"/>
<feature type="domain" description="VOC" evidence="1">
    <location>
        <begin position="1"/>
        <end position="128"/>
    </location>
</feature>
<name>A0A520N2A9_9GAMM</name>
<dbReference type="CDD" id="cd07262">
    <property type="entry name" value="VOC_like"/>
    <property type="match status" value="1"/>
</dbReference>
<sequence length="134" mass="14823">MFSHVMVGTNNIEESRIFYDKIFEVLGGGSGRLYPNLTGQKRYFYNLEGTSFCITEPIDGQPATVSNGATVGFNIETIEQGDAWHKAGIENGGTSIEEEPGIRDYGKFKMYLAYLRDPTGNKLCAGLLIKKTLK</sequence>
<dbReference type="InterPro" id="IPR029068">
    <property type="entry name" value="Glyas_Bleomycin-R_OHBP_Dase"/>
</dbReference>
<dbReference type="PROSITE" id="PS51819">
    <property type="entry name" value="VOC"/>
    <property type="match status" value="1"/>
</dbReference>
<dbReference type="Gene3D" id="3.10.180.10">
    <property type="entry name" value="2,3-Dihydroxybiphenyl 1,2-Dioxygenase, domain 1"/>
    <property type="match status" value="1"/>
</dbReference>
<evidence type="ECO:0000259" key="1">
    <source>
        <dbReference type="PROSITE" id="PS51819"/>
    </source>
</evidence>
<evidence type="ECO:0000313" key="3">
    <source>
        <dbReference type="Proteomes" id="UP000318710"/>
    </source>
</evidence>
<dbReference type="Proteomes" id="UP000318710">
    <property type="component" value="Unassembled WGS sequence"/>
</dbReference>
<dbReference type="SUPFAM" id="SSF54593">
    <property type="entry name" value="Glyoxalase/Bleomycin resistance protein/Dihydroxybiphenyl dioxygenase"/>
    <property type="match status" value="1"/>
</dbReference>
<protein>
    <submittedName>
        <fullName evidence="2">VOC family protein</fullName>
    </submittedName>
</protein>
<comment type="caution">
    <text evidence="2">The sequence shown here is derived from an EMBL/GenBank/DDBJ whole genome shotgun (WGS) entry which is preliminary data.</text>
</comment>
<dbReference type="EMBL" id="SHBF01000014">
    <property type="protein sequence ID" value="RZO27603.1"/>
    <property type="molecule type" value="Genomic_DNA"/>
</dbReference>
<accession>A0A520N2A9</accession>
<reference evidence="2 3" key="1">
    <citation type="submission" date="2019-02" db="EMBL/GenBank/DDBJ databases">
        <title>Prokaryotic population dynamics and viral predation in marine succession experiment using metagenomics: the confinement effect.</title>
        <authorList>
            <person name="Haro-Moreno J.M."/>
            <person name="Rodriguez-Valera F."/>
            <person name="Lopez-Perez M."/>
        </authorList>
    </citation>
    <scope>NUCLEOTIDE SEQUENCE [LARGE SCALE GENOMIC DNA]</scope>
    <source>
        <strain evidence="2">MED-G160</strain>
    </source>
</reference>
<dbReference type="PANTHER" id="PTHR35006:SF1">
    <property type="entry name" value="BLL2941 PROTEIN"/>
    <property type="match status" value="1"/>
</dbReference>
<dbReference type="PANTHER" id="PTHR35006">
    <property type="entry name" value="GLYOXALASE FAMILY PROTEIN (AFU_ORTHOLOGUE AFUA_5G14830)"/>
    <property type="match status" value="1"/>
</dbReference>
<dbReference type="InterPro" id="IPR037523">
    <property type="entry name" value="VOC_core"/>
</dbReference>
<organism evidence="2 3">
    <name type="scientific">SAR86 cluster bacterium</name>
    <dbReference type="NCBI Taxonomy" id="2030880"/>
    <lineage>
        <taxon>Bacteria</taxon>
        <taxon>Pseudomonadati</taxon>
        <taxon>Pseudomonadota</taxon>
        <taxon>Gammaproteobacteria</taxon>
        <taxon>SAR86 cluster</taxon>
    </lineage>
</organism>
<gene>
    <name evidence="2" type="ORF">EVA93_02990</name>
</gene>